<evidence type="ECO:0000256" key="12">
    <source>
        <dbReference type="SAM" id="MobiDB-lite"/>
    </source>
</evidence>
<evidence type="ECO:0000256" key="3">
    <source>
        <dbReference type="ARBA" id="ARBA00005848"/>
    </source>
</evidence>
<dbReference type="InterPro" id="IPR011049">
    <property type="entry name" value="Serralysin-like_metalloprot_C"/>
</dbReference>
<keyword evidence="5" id="KW-1134">Transmembrane beta strand</keyword>
<feature type="coiled-coil region" evidence="11">
    <location>
        <begin position="1486"/>
        <end position="1524"/>
    </location>
</feature>
<feature type="domain" description="Trimeric autotransporter adhesin YadA-like C-terminal membrane anchor" evidence="13">
    <location>
        <begin position="1785"/>
        <end position="1845"/>
    </location>
</feature>
<evidence type="ECO:0000313" key="16">
    <source>
        <dbReference type="EMBL" id="MFD0965378.1"/>
    </source>
</evidence>
<feature type="domain" description="Trimeric autotransporter adhesin YadA-like head" evidence="14">
    <location>
        <begin position="138"/>
        <end position="160"/>
    </location>
</feature>
<dbReference type="EMBL" id="JBHTJN010000001">
    <property type="protein sequence ID" value="MFD0965378.1"/>
    <property type="molecule type" value="Genomic_DNA"/>
</dbReference>
<comment type="subcellular location">
    <subcellularLocation>
        <location evidence="2">Cell outer membrane</location>
    </subcellularLocation>
    <subcellularLocation>
        <location evidence="1">Cell surface</location>
    </subcellularLocation>
</comment>
<evidence type="ECO:0000256" key="2">
    <source>
        <dbReference type="ARBA" id="ARBA00004442"/>
    </source>
</evidence>
<organism evidence="16 17">
    <name type="scientific">Seminibacterium arietis</name>
    <dbReference type="NCBI Taxonomy" id="1173502"/>
    <lineage>
        <taxon>Bacteria</taxon>
        <taxon>Pseudomonadati</taxon>
        <taxon>Pseudomonadota</taxon>
        <taxon>Gammaproteobacteria</taxon>
        <taxon>Pasteurellales</taxon>
        <taxon>Pasteurellaceae</taxon>
        <taxon>Seminibacterium</taxon>
    </lineage>
</organism>
<evidence type="ECO:0000259" key="14">
    <source>
        <dbReference type="Pfam" id="PF05658"/>
    </source>
</evidence>
<evidence type="ECO:0000256" key="10">
    <source>
        <dbReference type="ARBA" id="ARBA00023237"/>
    </source>
</evidence>
<dbReference type="InterPro" id="IPR008640">
    <property type="entry name" value="Adhesin_Head_dom"/>
</dbReference>
<dbReference type="InterPro" id="IPR008635">
    <property type="entry name" value="Coiled_stalk_dom"/>
</dbReference>
<feature type="domain" description="Trimeric autotransporter adhesin YadA-like stalk" evidence="15">
    <location>
        <begin position="1269"/>
        <end position="1304"/>
    </location>
</feature>
<evidence type="ECO:0000256" key="8">
    <source>
        <dbReference type="ARBA" id="ARBA00022927"/>
    </source>
</evidence>
<dbReference type="SUPFAM" id="SSF54523">
    <property type="entry name" value="Pili subunits"/>
    <property type="match status" value="1"/>
</dbReference>
<dbReference type="InterPro" id="IPR005594">
    <property type="entry name" value="YadA_C"/>
</dbReference>
<dbReference type="Gene3D" id="2.150.10.10">
    <property type="entry name" value="Serralysin-like metalloprotease, C-terminal"/>
    <property type="match status" value="3"/>
</dbReference>
<keyword evidence="8" id="KW-0653">Protein transport</keyword>
<evidence type="ECO:0000256" key="5">
    <source>
        <dbReference type="ARBA" id="ARBA00022452"/>
    </source>
</evidence>
<keyword evidence="7" id="KW-0732">Signal</keyword>
<dbReference type="Pfam" id="PF03895">
    <property type="entry name" value="YadA_anchor"/>
    <property type="match status" value="1"/>
</dbReference>
<feature type="domain" description="Trimeric autotransporter adhesin YadA-like stalk" evidence="15">
    <location>
        <begin position="363"/>
        <end position="403"/>
    </location>
</feature>
<evidence type="ECO:0000256" key="1">
    <source>
        <dbReference type="ARBA" id="ARBA00004241"/>
    </source>
</evidence>
<protein>
    <submittedName>
        <fullName evidence="16">YadA-like family protein</fullName>
    </submittedName>
</protein>
<evidence type="ECO:0000256" key="11">
    <source>
        <dbReference type="SAM" id="Coils"/>
    </source>
</evidence>
<proteinExistence type="inferred from homology"/>
<dbReference type="RefSeq" id="WP_380817979.1">
    <property type="nucleotide sequence ID" value="NZ_JBHTJN010000001.1"/>
</dbReference>
<comment type="similarity">
    <text evidence="3">Belongs to the autotransporter-2 (AT-2) (TC 1.B.40) family.</text>
</comment>
<evidence type="ECO:0000256" key="6">
    <source>
        <dbReference type="ARBA" id="ARBA00022692"/>
    </source>
</evidence>
<feature type="domain" description="Trimeric autotransporter adhesin YadA-like head" evidence="14">
    <location>
        <begin position="287"/>
        <end position="308"/>
    </location>
</feature>
<evidence type="ECO:0000259" key="15">
    <source>
        <dbReference type="Pfam" id="PF05662"/>
    </source>
</evidence>
<feature type="compositionally biased region" description="Polar residues" evidence="12">
    <location>
        <begin position="1277"/>
        <end position="1291"/>
    </location>
</feature>
<evidence type="ECO:0000256" key="4">
    <source>
        <dbReference type="ARBA" id="ARBA00022448"/>
    </source>
</evidence>
<accession>A0ABW3I6E1</accession>
<keyword evidence="9" id="KW-0472">Membrane</keyword>
<dbReference type="Pfam" id="PF05658">
    <property type="entry name" value="YadA_head"/>
    <property type="match status" value="2"/>
</dbReference>
<keyword evidence="6" id="KW-0812">Transmembrane</keyword>
<keyword evidence="4" id="KW-0813">Transport</keyword>
<evidence type="ECO:0000313" key="17">
    <source>
        <dbReference type="Proteomes" id="UP001596996"/>
    </source>
</evidence>
<dbReference type="Pfam" id="PF05662">
    <property type="entry name" value="YadA_stalk"/>
    <property type="match status" value="3"/>
</dbReference>
<dbReference type="Gene3D" id="3.30.1300.30">
    <property type="entry name" value="GSPII I/J protein-like"/>
    <property type="match status" value="1"/>
</dbReference>
<gene>
    <name evidence="16" type="ORF">ACFQ02_00655</name>
</gene>
<reference evidence="17" key="1">
    <citation type="journal article" date="2019" name="Int. J. Syst. Evol. Microbiol.">
        <title>The Global Catalogue of Microorganisms (GCM) 10K type strain sequencing project: providing services to taxonomists for standard genome sequencing and annotation.</title>
        <authorList>
            <consortium name="The Broad Institute Genomics Platform"/>
            <consortium name="The Broad Institute Genome Sequencing Center for Infectious Disease"/>
            <person name="Wu L."/>
            <person name="Ma J."/>
        </authorList>
    </citation>
    <scope>NUCLEOTIDE SEQUENCE [LARGE SCALE GENOMIC DNA]</scope>
    <source>
        <strain evidence="17">CCUG 61707</strain>
    </source>
</reference>
<feature type="region of interest" description="Disordered" evidence="12">
    <location>
        <begin position="1269"/>
        <end position="1340"/>
    </location>
</feature>
<keyword evidence="17" id="KW-1185">Reference proteome</keyword>
<dbReference type="Gene3D" id="1.20.5.170">
    <property type="match status" value="1"/>
</dbReference>
<feature type="domain" description="Trimeric autotransporter adhesin YadA-like stalk" evidence="15">
    <location>
        <begin position="705"/>
        <end position="746"/>
    </location>
</feature>
<keyword evidence="10" id="KW-0998">Cell outer membrane</keyword>
<dbReference type="InterPro" id="IPR045584">
    <property type="entry name" value="Pilin-like"/>
</dbReference>
<evidence type="ECO:0000259" key="13">
    <source>
        <dbReference type="Pfam" id="PF03895"/>
    </source>
</evidence>
<evidence type="ECO:0000256" key="7">
    <source>
        <dbReference type="ARBA" id="ARBA00022729"/>
    </source>
</evidence>
<keyword evidence="11" id="KW-0175">Coiled coil</keyword>
<dbReference type="SUPFAM" id="SSF101967">
    <property type="entry name" value="Adhesin YadA, collagen-binding domain"/>
    <property type="match status" value="1"/>
</dbReference>
<name>A0ABW3I6E1_9PAST</name>
<dbReference type="Proteomes" id="UP001596996">
    <property type="component" value="Unassembled WGS sequence"/>
</dbReference>
<evidence type="ECO:0000256" key="9">
    <source>
        <dbReference type="ARBA" id="ARBA00023136"/>
    </source>
</evidence>
<sequence length="1845" mass="195252">MNKIFKNKYDPTTGNTKAVSELGTNKLAASKSTSISHSLLLTSTLGTHSLFLSFFLSLATLSSTAFATSNSVVIKMDKSSKPTLEQGTKDDSVIIGDPNENVTRLFKLGTSYSTATKRSSDFDKVIVIGSKSVVADNGAMAIGYSSKAIDNGDIAIGYEAYARGGLDSQNPYKTGKYAGRSVALGYKAKVGSEPQNGFFYKKDQDYFAYGSVAVGSEANVQSYGGIAIGDRAKVLRTSVGNGQFKARADNGIAIGREAIVEGDISVQERTYLQNNFQSGYGDNEHSGVAIGYQAKSKKFNSVALGSRSETTRETVLNFNEDKGENTNSDTRTFITSSLTALVNGHAKALGVVSVGKDNTHYRQIINVAPGTQATDAVNLAQLRGAYDDLNKKIEALPSGGNGGTAKAKEYDVIAKENETDIVVEPDTKDQNKTTFKLSLNKATEIKEGANNTDDDNKVVTSKAVETYVTNKVGSIKTTEVEKDGGSDALTITKDAQTKDHNKYKIKLDESVLITKLSEHANIADPDHKNGGRGDKKPSLVTDRQVHDALAEVKLSYKANSANGKTVKLSEGLNFTDTDNITASVDNNGVVKHTLKEQLININSINGKDGGSLTFDPAKDQGLSFSPKNSKQATVTGLTNKDWDSTKIESGRAATEDQLKAVEDKLIKNSISDDFAVKYDEKQEGGKTVPNKEKITLGENNKPVLVTNVKDGEIKANSKDAVNGGQLFNELAKKANKNLDNIDQDGKDVISKIAVGAIKAEKEPNSSTALSVSAEPAADGKSKTIKVGLNESTLIQNLSNGANIATPNNSSPKLVTDKQVNDYVGNKKLIFADNASGKHESKLDSTFKLVGSDDITVAVSSDTNKQDGKATFTLNKTDTISDQNDTKNKVATAGAVKTYVDNALQKSKAEADETAVKYDNKDKNTITLGGKDSGKAPVAITNLKSGLGLADDDITGNADTNKQKVAEAVKNLLKNTDKEALHKAVNAGDLKAIALSGLDFAGNSGEVHRNLGEKLNIKGAGTTDSANFKGADGNINVKAESTDTLTVELAKKLKNLESAEFTSEETRGADVKQKVKTTIDGTGTVIKEIEDSGVDKDGGKTAEYKLDKVLLKDGDKSAAITAGETTVKEGNKQVTTTGDGISIKNGDNQSDEVVSIKNNNGKGEINFAKEKDAQGKEVGTGKIIGLADLADDADGSSAANKNYVDRKLKTALSDAAGNRPFDYYLDDVKVSKDKDGKFYKEENGQKRELTVEETAKVVIKAEPTTTPMVVTNIKDGNLSPTSKDAVNGSQLHHATGAMERDGKMTFADGRDRKPGSDTDAAANKGLTAQDGLNGKNANDKANALRNGEAGTVVYTDDIGNRLVKANDGKYYKTEDVDENGFAKADKSAVENPQLSFVNAKGETNAPTVVGNAASGLGIETPTDEQKTKLGELAKAVDDKVVDVAKKAKTLSAQARAFSDLTLAVSSLEQVIDAMPEGEEKAQALATLKENKEELARVEAGLKTARDALQTAKTELTEANKAYDENYNNITKATDKIADLVKADSKAKVTNVATVGDLQAVAKAGLNFTGNDDVKVHKNIGENLSIKGEGKFNSETTAEGNIKVEISQDGQGLEVKLSDRLQNMTSFETREINGKKSALDANGLKIVGPNGETTVSQLGTHIIGKGDNAGKSASYMLDGVKMQDKDGNTAEFSAEKGLKLAGKTGKPSFAVDKNGLTLKGRNGDTIIMNGDRGEITLPDVKPDASGNVAVNKNYVDRRTDELTNRFNSANKEMRAGVAGSNAAASLPQVYMAGKSLVAVSAGTFKGESAFAVGYSRVSDSGKVLLKLQGNSNSAGDLGGGVGVGYLW</sequence>
<comment type="caution">
    <text evidence="16">The sequence shown here is derived from an EMBL/GenBank/DDBJ whole genome shotgun (WGS) entry which is preliminary data.</text>
</comment>
<feature type="compositionally biased region" description="Basic and acidic residues" evidence="12">
    <location>
        <begin position="1297"/>
        <end position="1315"/>
    </location>
</feature>